<dbReference type="EC" id="6.1.1.4" evidence="2"/>
<dbReference type="EMBL" id="CP054541">
    <property type="protein sequence ID" value="QSL66112.1"/>
    <property type="molecule type" value="Genomic_DNA"/>
</dbReference>
<feature type="domain" description="Methionyl/Valyl/Leucyl/Isoleucyl-tRNA synthetase anticodon-binding" evidence="12">
    <location>
        <begin position="816"/>
        <end position="944"/>
    </location>
</feature>
<proteinExistence type="inferred from homology"/>
<dbReference type="InterPro" id="IPR004493">
    <property type="entry name" value="Leu-tRNA-synth_Ia_arc/euk"/>
</dbReference>
<dbReference type="CDD" id="cd00812">
    <property type="entry name" value="LeuRS_core"/>
    <property type="match status" value="1"/>
</dbReference>
<evidence type="ECO:0000256" key="1">
    <source>
        <dbReference type="ARBA" id="ARBA00005594"/>
    </source>
</evidence>
<evidence type="ECO:0000313" key="13">
    <source>
        <dbReference type="EMBL" id="QSL66112.1"/>
    </source>
</evidence>
<feature type="domain" description="Aminoacyl-tRNA synthetase class Ia" evidence="11">
    <location>
        <begin position="64"/>
        <end position="128"/>
    </location>
</feature>
<dbReference type="Pfam" id="PF08264">
    <property type="entry name" value="Anticodon_1"/>
    <property type="match status" value="1"/>
</dbReference>
<dbReference type="PANTHER" id="PTHR45794:SF1">
    <property type="entry name" value="LEUCINE--TRNA LIGASE, CYTOPLASMIC"/>
    <property type="match status" value="1"/>
</dbReference>
<name>A0A899G1P5_9ASCO</name>
<dbReference type="InterPro" id="IPR009080">
    <property type="entry name" value="tRNAsynth_Ia_anticodon-bd"/>
</dbReference>
<sequence length="1102" mass="127644">MIKSQGIDDSLNKLVSTLELQNTFKRDFLVNNEKRFQDKWKKEKVFQVNAPSLEDEPTNDINNLHEKYPKFFGTMAYPYMNGSLHLGHAFTMTKVDFAVGFERMRGKRSLFPLGMHCTGMPIKACADKLQREIKLYGKDFSGYIEKDEKSIDSASDEKDLTKFHSKKGKISIKKHDLEHQFQIMRLLGIPNEEIYKFADTEYWLKYFPDLCKQDAENFGARIDWRRSFITTNANPYYDSFIRWQMNRLKELEKIKFGERYTIFSAKDNQPCMDHDRQQGEGIRPQEYACIKLKVISWSEEAKSILVNFNLSGISIYIIAATLRPETIYGQTCCFVKSDISYGIFKSNNPNEYFLCTPRSAKNMAFQKLSPGKGIVHEVVNLKGSSIIGTKVRAPLSMYTEVYVLPMESILLNKGTAIVISVPSDSPDDYATVLDLAKKASYYGVKKEWLPCDPIPIIHTPMYGDLAAPKLYKEMKIQSPKDSKQLAEAKELIYKQGYYYGTMLVGKYKGERVEEAKPKILSDLITKGIAFIYSEPEGLVISRSGDQCIVALCDQWYIDYGEENWKQEVKKCLSRMETYGDETRHAFEGTLEWLNQWACSRSYGLGSRLPWDPQYLVESLTDSTIYMSYYTVAHLLHEDIMGLKKGSANIEAQDMTDDVWDYIFCYGSKPNTKIPIYILDKLRREFEYFYPLDLRVSGKDLIPNHLTFWIYIHTAIFRENIWPKSVRGNGHLLLNGEKMSKSTGNFLTLKEAVEKFGADATRLALADAGDSLNDANFEETTANSAILRLYTLGLWCKDQIEKLDNFRNGEMNFHDYAFENEMNELIQLTYNHYISTSYKLALKVGFYDFQAARDWYREVTLDHGVHRNLIRRWIEVQVLLVLPFIPHFCDFIWSDILKNNSSIHNVYFPLISKPINNSISYSLSYLRTLVKMIREEEKQLKKQKKSKNILFDPKKPKKVTIFISTNLPKSKQKYIDLLQECYDEEKELFNEEVLSSKISKMEEMKKAIPFIQQMKLSILNKKKTDEKIFKKETLFNELDVLSSSISFLKQNIGITIIEIIKITYNDEEIISAESILNGNKINTIPDNAKNSMLGHPIFLFENI</sequence>
<evidence type="ECO:0000256" key="2">
    <source>
        <dbReference type="ARBA" id="ARBA00013164"/>
    </source>
</evidence>
<dbReference type="SUPFAM" id="SSF52374">
    <property type="entry name" value="Nucleotidylyl transferase"/>
    <property type="match status" value="1"/>
</dbReference>
<evidence type="ECO:0000256" key="7">
    <source>
        <dbReference type="ARBA" id="ARBA00023146"/>
    </source>
</evidence>
<dbReference type="PROSITE" id="PS00178">
    <property type="entry name" value="AA_TRNA_LIGASE_I"/>
    <property type="match status" value="1"/>
</dbReference>
<keyword evidence="5 10" id="KW-0067">ATP-binding</keyword>
<evidence type="ECO:0000259" key="11">
    <source>
        <dbReference type="Pfam" id="PF00133"/>
    </source>
</evidence>
<dbReference type="SUPFAM" id="SSF47323">
    <property type="entry name" value="Anticodon-binding domain of a subclass of class I aminoacyl-tRNA synthetases"/>
    <property type="match status" value="1"/>
</dbReference>
<dbReference type="Proteomes" id="UP000663699">
    <property type="component" value="Chromosome 10"/>
</dbReference>
<feature type="domain" description="Aminoacyl-tRNA synthetase class Ia" evidence="11">
    <location>
        <begin position="201"/>
        <end position="776"/>
    </location>
</feature>
<dbReference type="InterPro" id="IPR014729">
    <property type="entry name" value="Rossmann-like_a/b/a_fold"/>
</dbReference>
<keyword evidence="7 10" id="KW-0030">Aminoacyl-tRNA synthetase</keyword>
<dbReference type="Gene3D" id="3.90.740.10">
    <property type="entry name" value="Valyl/Leucyl/Isoleucyl-tRNA synthetase, editing domain"/>
    <property type="match status" value="1"/>
</dbReference>
<keyword evidence="6 10" id="KW-0648">Protein biosynthesis</keyword>
<accession>A0A899G1P5</accession>
<dbReference type="GO" id="GO:0006429">
    <property type="term" value="P:leucyl-tRNA aminoacylation"/>
    <property type="evidence" value="ECO:0007669"/>
    <property type="project" value="InterPro"/>
</dbReference>
<dbReference type="PANTHER" id="PTHR45794">
    <property type="entry name" value="LEUCYL-TRNA SYNTHETASE"/>
    <property type="match status" value="1"/>
</dbReference>
<dbReference type="Gene3D" id="1.10.730.10">
    <property type="entry name" value="Isoleucyl-tRNA Synthetase, Domain 1"/>
    <property type="match status" value="1"/>
</dbReference>
<dbReference type="AlphaFoldDB" id="A0A899G1P5"/>
<dbReference type="Gene3D" id="3.40.50.620">
    <property type="entry name" value="HUPs"/>
    <property type="match status" value="2"/>
</dbReference>
<protein>
    <recommendedName>
        <fullName evidence="2">leucine--tRNA ligase</fullName>
        <ecNumber evidence="2">6.1.1.4</ecNumber>
    </recommendedName>
    <alternativeName>
        <fullName evidence="8">Leucyl-tRNA synthetase</fullName>
    </alternativeName>
</protein>
<dbReference type="GO" id="GO:0005524">
    <property type="term" value="F:ATP binding"/>
    <property type="evidence" value="ECO:0007669"/>
    <property type="project" value="UniProtKB-KW"/>
</dbReference>
<organism evidence="13 14">
    <name type="scientific">Pneumocystis wakefieldiae</name>
    <dbReference type="NCBI Taxonomy" id="38082"/>
    <lineage>
        <taxon>Eukaryota</taxon>
        <taxon>Fungi</taxon>
        <taxon>Dikarya</taxon>
        <taxon>Ascomycota</taxon>
        <taxon>Taphrinomycotina</taxon>
        <taxon>Pneumocystomycetes</taxon>
        <taxon>Pneumocystaceae</taxon>
        <taxon>Pneumocystis</taxon>
    </lineage>
</organism>
<dbReference type="CDD" id="cd07959">
    <property type="entry name" value="Anticodon_Ia_Leu_AEc"/>
    <property type="match status" value="1"/>
</dbReference>
<comment type="similarity">
    <text evidence="1 10">Belongs to the class-I aminoacyl-tRNA synthetase family.</text>
</comment>
<keyword evidence="4 10" id="KW-0547">Nucleotide-binding</keyword>
<gene>
    <name evidence="13" type="ORF">MERGE_000487</name>
</gene>
<dbReference type="GO" id="GO:0004823">
    <property type="term" value="F:leucine-tRNA ligase activity"/>
    <property type="evidence" value="ECO:0007669"/>
    <property type="project" value="UniProtKB-EC"/>
</dbReference>
<dbReference type="FunFam" id="3.90.740.10:FF:000001">
    <property type="entry name" value="Leucine--tRNA ligase, cytoplasmic"/>
    <property type="match status" value="1"/>
</dbReference>
<dbReference type="InterPro" id="IPR002300">
    <property type="entry name" value="aa-tRNA-synth_Ia"/>
</dbReference>
<comment type="catalytic activity">
    <reaction evidence="9">
        <text>tRNA(Leu) + L-leucine + ATP = L-leucyl-tRNA(Leu) + AMP + diphosphate</text>
        <dbReference type="Rhea" id="RHEA:11688"/>
        <dbReference type="Rhea" id="RHEA-COMP:9613"/>
        <dbReference type="Rhea" id="RHEA-COMP:9622"/>
        <dbReference type="ChEBI" id="CHEBI:30616"/>
        <dbReference type="ChEBI" id="CHEBI:33019"/>
        <dbReference type="ChEBI" id="CHEBI:57427"/>
        <dbReference type="ChEBI" id="CHEBI:78442"/>
        <dbReference type="ChEBI" id="CHEBI:78494"/>
        <dbReference type="ChEBI" id="CHEBI:456215"/>
        <dbReference type="EC" id="6.1.1.4"/>
    </reaction>
</comment>
<keyword evidence="14" id="KW-1185">Reference proteome</keyword>
<evidence type="ECO:0000256" key="8">
    <source>
        <dbReference type="ARBA" id="ARBA00030520"/>
    </source>
</evidence>
<reference evidence="13" key="1">
    <citation type="submission" date="2020-06" db="EMBL/GenBank/DDBJ databases">
        <title>Genomes of multiple members of Pneumocystis genus reveal paths to human pathogen Pneumocystis jirovecii.</title>
        <authorList>
            <person name="Cisse O.H."/>
            <person name="Ma L."/>
            <person name="Dekker J."/>
            <person name="Khil P."/>
            <person name="Jo J."/>
            <person name="Brenchley J."/>
            <person name="Blair R."/>
            <person name="Pahar B."/>
            <person name="Chabe M."/>
            <person name="Van Rompay K.A."/>
            <person name="Keesler R."/>
            <person name="Sukura A."/>
            <person name="Hirsch V."/>
            <person name="Kutty G."/>
            <person name="Liu Y."/>
            <person name="Peng L."/>
            <person name="Chen J."/>
            <person name="Song J."/>
            <person name="Weissenbacher-Lang C."/>
            <person name="Xu J."/>
            <person name="Upham N.S."/>
            <person name="Stajich J.E."/>
            <person name="Cuomo C.A."/>
            <person name="Cushion M.T."/>
            <person name="Kovacs J.A."/>
        </authorList>
    </citation>
    <scope>NUCLEOTIDE SEQUENCE</scope>
    <source>
        <strain evidence="13">2A</strain>
    </source>
</reference>
<evidence type="ECO:0000256" key="4">
    <source>
        <dbReference type="ARBA" id="ARBA00022741"/>
    </source>
</evidence>
<evidence type="ECO:0000256" key="5">
    <source>
        <dbReference type="ARBA" id="ARBA00022840"/>
    </source>
</evidence>
<evidence type="ECO:0000256" key="9">
    <source>
        <dbReference type="ARBA" id="ARBA00047469"/>
    </source>
</evidence>
<dbReference type="OrthoDB" id="10249672at2759"/>
<evidence type="ECO:0000256" key="6">
    <source>
        <dbReference type="ARBA" id="ARBA00022917"/>
    </source>
</evidence>
<dbReference type="GO" id="GO:0002161">
    <property type="term" value="F:aminoacyl-tRNA deacylase activity"/>
    <property type="evidence" value="ECO:0007669"/>
    <property type="project" value="InterPro"/>
</dbReference>
<evidence type="ECO:0000256" key="10">
    <source>
        <dbReference type="RuleBase" id="RU363035"/>
    </source>
</evidence>
<dbReference type="SUPFAM" id="SSF50677">
    <property type="entry name" value="ValRS/IleRS/LeuRS editing domain"/>
    <property type="match status" value="1"/>
</dbReference>
<dbReference type="Pfam" id="PF00133">
    <property type="entry name" value="tRNA-synt_1"/>
    <property type="match status" value="2"/>
</dbReference>
<dbReference type="InterPro" id="IPR009008">
    <property type="entry name" value="Val/Leu/Ile-tRNA-synth_edit"/>
</dbReference>
<evidence type="ECO:0000256" key="3">
    <source>
        <dbReference type="ARBA" id="ARBA00022598"/>
    </source>
</evidence>
<evidence type="ECO:0000259" key="12">
    <source>
        <dbReference type="Pfam" id="PF08264"/>
    </source>
</evidence>
<keyword evidence="3 10" id="KW-0436">Ligase</keyword>
<evidence type="ECO:0000313" key="14">
    <source>
        <dbReference type="Proteomes" id="UP000663699"/>
    </source>
</evidence>
<dbReference type="NCBIfam" id="TIGR00395">
    <property type="entry name" value="leuS_arch"/>
    <property type="match status" value="1"/>
</dbReference>
<dbReference type="InterPro" id="IPR001412">
    <property type="entry name" value="aa-tRNA-synth_I_CS"/>
</dbReference>
<dbReference type="InterPro" id="IPR013155">
    <property type="entry name" value="M/V/L/I-tRNA-synth_anticd-bd"/>
</dbReference>